<dbReference type="GO" id="GO:0004519">
    <property type="term" value="F:endonuclease activity"/>
    <property type="evidence" value="ECO:0007669"/>
    <property type="project" value="InterPro"/>
</dbReference>
<dbReference type="Pfam" id="PF18073">
    <property type="entry name" value="Zn_ribbon_LapB"/>
    <property type="match status" value="1"/>
</dbReference>
<proteinExistence type="predicted"/>
<dbReference type="SMART" id="SM00306">
    <property type="entry name" value="HintN"/>
    <property type="match status" value="1"/>
</dbReference>
<dbReference type="Gene3D" id="3.40.50.300">
    <property type="entry name" value="P-loop containing nucleotide triphosphate hydrolases"/>
    <property type="match status" value="2"/>
</dbReference>
<dbReference type="InterPro" id="IPR020568">
    <property type="entry name" value="Ribosomal_Su5_D2-typ_SF"/>
</dbReference>
<comment type="caution">
    <text evidence="7">The sequence shown here is derived from an EMBL/GenBank/DDBJ whole genome shotgun (WGS) entry which is preliminary data.</text>
</comment>
<dbReference type="PROSITE" id="PS50817">
    <property type="entry name" value="INTEIN_N_TER"/>
    <property type="match status" value="1"/>
</dbReference>
<dbReference type="InterPro" id="IPR027417">
    <property type="entry name" value="P-loop_NTPase"/>
</dbReference>
<reference evidence="8" key="1">
    <citation type="submission" date="2017-09" db="EMBL/GenBank/DDBJ databases">
        <title>Depth-based differentiation of microbial function through sediment-hosted aquifers and enrichment of novel symbionts in the deep terrestrial subsurface.</title>
        <authorList>
            <person name="Probst A.J."/>
            <person name="Ladd B."/>
            <person name="Jarett J.K."/>
            <person name="Geller-Mcgrath D.E."/>
            <person name="Sieber C.M.K."/>
            <person name="Emerson J.B."/>
            <person name="Anantharaman K."/>
            <person name="Thomas B.C."/>
            <person name="Malmstrom R."/>
            <person name="Stieglmeier M."/>
            <person name="Klingl A."/>
            <person name="Woyke T."/>
            <person name="Ryan C.M."/>
            <person name="Banfield J.F."/>
        </authorList>
    </citation>
    <scope>NUCLEOTIDE SEQUENCE [LARGE SCALE GENOMIC DNA]</scope>
</reference>
<dbReference type="GO" id="GO:0000725">
    <property type="term" value="P:recombinational repair"/>
    <property type="evidence" value="ECO:0007669"/>
    <property type="project" value="TreeGrafter"/>
</dbReference>
<dbReference type="InterPro" id="IPR030934">
    <property type="entry name" value="Intein_C"/>
</dbReference>
<accession>A0A2M7THE0</accession>
<dbReference type="PRINTS" id="PR00379">
    <property type="entry name" value="INTEIN"/>
</dbReference>
<keyword evidence="2" id="KW-0068">Autocatalytic cleavage</keyword>
<dbReference type="CDD" id="cd00081">
    <property type="entry name" value="Hint"/>
    <property type="match status" value="1"/>
</dbReference>
<gene>
    <name evidence="7" type="ORF">COY30_01530</name>
</gene>
<dbReference type="PANTHER" id="PTHR32472:SF10">
    <property type="entry name" value="DNA REPAIR PROTEIN RADA-LIKE PROTEIN"/>
    <property type="match status" value="1"/>
</dbReference>
<evidence type="ECO:0000256" key="3">
    <source>
        <dbReference type="ARBA" id="ARBA00023000"/>
    </source>
</evidence>
<dbReference type="Pfam" id="PF14528">
    <property type="entry name" value="LAGLIDADG_3"/>
    <property type="match status" value="1"/>
</dbReference>
<dbReference type="GO" id="GO:0005829">
    <property type="term" value="C:cytosol"/>
    <property type="evidence" value="ECO:0007669"/>
    <property type="project" value="TreeGrafter"/>
</dbReference>
<dbReference type="Gene3D" id="2.170.16.10">
    <property type="entry name" value="Hedgehog/Intein (Hint) domain"/>
    <property type="match status" value="2"/>
</dbReference>
<evidence type="ECO:0000256" key="2">
    <source>
        <dbReference type="ARBA" id="ARBA00022813"/>
    </source>
</evidence>
<dbReference type="InterPro" id="IPR036844">
    <property type="entry name" value="Hint_dom_sf"/>
</dbReference>
<dbReference type="InterPro" id="IPR027434">
    <property type="entry name" value="Homing_endonucl"/>
</dbReference>
<protein>
    <submittedName>
        <fullName evidence="7">DNA repair protein RadA</fullName>
    </submittedName>
</protein>
<dbReference type="Proteomes" id="UP000231727">
    <property type="component" value="Unassembled WGS sequence"/>
</dbReference>
<dbReference type="GO" id="GO:0005524">
    <property type="term" value="F:ATP binding"/>
    <property type="evidence" value="ECO:0007669"/>
    <property type="project" value="InterPro"/>
</dbReference>
<dbReference type="GO" id="GO:0140664">
    <property type="term" value="F:ATP-dependent DNA damage sensor activity"/>
    <property type="evidence" value="ECO:0007669"/>
    <property type="project" value="InterPro"/>
</dbReference>
<dbReference type="InterPro" id="IPR004860">
    <property type="entry name" value="LAGLIDADG_dom"/>
</dbReference>
<dbReference type="PROSITE" id="PS50162">
    <property type="entry name" value="RECA_2"/>
    <property type="match status" value="1"/>
</dbReference>
<dbReference type="SUPFAM" id="SSF55608">
    <property type="entry name" value="Homing endonucleases"/>
    <property type="match status" value="2"/>
</dbReference>
<dbReference type="SUPFAM" id="SSF52540">
    <property type="entry name" value="P-loop containing nucleoside triphosphate hydrolases"/>
    <property type="match status" value="2"/>
</dbReference>
<dbReference type="InterPro" id="IPR014721">
    <property type="entry name" value="Ribsml_uS5_D2-typ_fold_subgr"/>
</dbReference>
<dbReference type="AlphaFoldDB" id="A0A2M7THE0"/>
<feature type="domain" description="DOD-type homing endonuclease" evidence="6">
    <location>
        <begin position="243"/>
        <end position="376"/>
    </location>
</feature>
<dbReference type="InterPro" id="IPR006141">
    <property type="entry name" value="Intein_N"/>
</dbReference>
<dbReference type="Pfam" id="PF06745">
    <property type="entry name" value="ATPase"/>
    <property type="match status" value="1"/>
</dbReference>
<dbReference type="SUPFAM" id="SSF51294">
    <property type="entry name" value="Hedgehog/intein (Hint) domain"/>
    <property type="match status" value="1"/>
</dbReference>
<dbReference type="Gene3D" id="3.30.230.10">
    <property type="match status" value="1"/>
</dbReference>
<keyword evidence="1" id="KW-0479">Metal-binding</keyword>
<dbReference type="PROSITE" id="PS50819">
    <property type="entry name" value="INTEIN_ENDONUCLEASE"/>
    <property type="match status" value="1"/>
</dbReference>
<feature type="region of interest" description="Disordered" evidence="4">
    <location>
        <begin position="48"/>
        <end position="68"/>
    </location>
</feature>
<dbReference type="PANTHER" id="PTHR32472">
    <property type="entry name" value="DNA REPAIR PROTEIN RADA"/>
    <property type="match status" value="1"/>
</dbReference>
<dbReference type="Pfam" id="PF13541">
    <property type="entry name" value="ChlI"/>
    <property type="match status" value="1"/>
</dbReference>
<dbReference type="InterPro" id="IPR004042">
    <property type="entry name" value="Intein_endonuc_central"/>
</dbReference>
<keyword evidence="3" id="KW-0651">Protein splicing</keyword>
<dbReference type="EMBL" id="PFNN01000029">
    <property type="protein sequence ID" value="PIZ45694.1"/>
    <property type="molecule type" value="Genomic_DNA"/>
</dbReference>
<evidence type="ECO:0000256" key="1">
    <source>
        <dbReference type="ARBA" id="ARBA00022723"/>
    </source>
</evidence>
<name>A0A2M7THE0_9BACT</name>
<dbReference type="SUPFAM" id="SSF54211">
    <property type="entry name" value="Ribosomal protein S5 domain 2-like"/>
    <property type="match status" value="1"/>
</dbReference>
<dbReference type="Gene3D" id="3.10.28.10">
    <property type="entry name" value="Homing endonucleases"/>
    <property type="match status" value="1"/>
</dbReference>
<dbReference type="NCBIfam" id="TIGR01445">
    <property type="entry name" value="intein_Nterm"/>
    <property type="match status" value="1"/>
</dbReference>
<evidence type="ECO:0000313" key="8">
    <source>
        <dbReference type="Proteomes" id="UP000231727"/>
    </source>
</evidence>
<dbReference type="PROSITE" id="PS50818">
    <property type="entry name" value="INTEIN_C_TER"/>
    <property type="match status" value="1"/>
</dbReference>
<dbReference type="InterPro" id="IPR003587">
    <property type="entry name" value="Hint_dom_N"/>
</dbReference>
<dbReference type="InterPro" id="IPR020588">
    <property type="entry name" value="RecA_ATP-bd"/>
</dbReference>
<dbReference type="InterPro" id="IPR003586">
    <property type="entry name" value="Hint_dom_C"/>
</dbReference>
<feature type="domain" description="RecA family profile 1" evidence="5">
    <location>
        <begin position="520"/>
        <end position="638"/>
    </location>
</feature>
<evidence type="ECO:0000256" key="4">
    <source>
        <dbReference type="SAM" id="MobiDB-lite"/>
    </source>
</evidence>
<dbReference type="GO" id="GO:0046872">
    <property type="term" value="F:metal ion binding"/>
    <property type="evidence" value="ECO:0007669"/>
    <property type="project" value="UniProtKB-KW"/>
</dbReference>
<dbReference type="Pfam" id="PF14890">
    <property type="entry name" value="Intein_splicing"/>
    <property type="match status" value="1"/>
</dbReference>
<dbReference type="SMART" id="SM00305">
    <property type="entry name" value="HintC"/>
    <property type="match status" value="1"/>
</dbReference>
<dbReference type="NCBIfam" id="TIGR01443">
    <property type="entry name" value="intein_Cterm"/>
    <property type="match status" value="1"/>
</dbReference>
<dbReference type="GO" id="GO:0016539">
    <property type="term" value="P:intein-mediated protein splicing"/>
    <property type="evidence" value="ECO:0007669"/>
    <property type="project" value="InterPro"/>
</dbReference>
<evidence type="ECO:0000259" key="5">
    <source>
        <dbReference type="PROSITE" id="PS50162"/>
    </source>
</evidence>
<dbReference type="InterPro" id="IPR006142">
    <property type="entry name" value="INTEIN"/>
</dbReference>
<sequence>MPSFHSKYVCQQCGYESTGWLGKCPECGTWNSLVETVVSTEGQKSPLRSKSFAGQAKPKNLSEIKTSQTKRISTKIPELDRVLGGGLVSGQVVLVAGEPGIGKCVIGDTLVPTDQGLISIEKLKPKNAKKGFARLHVGVQSLNGPENTSHFYTSDKEPTKKVTTRMGYELQATYTHPILILSHEGKRTWKEMERIKVGDYIAVQRHGAVWGNNTALPPFKFKINTNAVIPNFPGEIDERMAYCLGLLVGDGGLTDFGRVNLTTVDSEIKKIFERWISSLGLKIYKIRDRYSVNNRIFHLWLEHVGLRPVRSELKCVPEIILSAPKEIVKSFLRGLFDTDGSSNCKSDGSMPGAVEYCTASKRLAKQVHLLLLQFGIVGKLRFRKNQKHGVWIIQLLGDNARLFYSEIGFRLIRKQNSVRLLPKISNNNLDVIPYLPQIDPFRIPRNHRWDRRYLRGIRAASYEKLEKISKFIPELKLLLTPRFYWDRVENITEKEKSVCYDLSIPKTRSFVTDGIVSHNSTILLQLASKLTSNSQSLASALYVCGEESAGQIAIRAKRLEVSNKNIRLLETTDVDAVIEQLLAIDHQPLAIIVDSIQTMTTNDLSGMAGSIGQVRECATRLTRLAKSLNIPLFLVGHVTKEGAVAGPAVLAHIVDTILWFEGDKTLTLRLLRAVKNRFGPTDEVGIFEMEDKGLISVSDAEKLFMTKNPPAGGVPGSVVTSILSGTRPLLVEIQALVVASKMAFPKRVAQGIDSRRLELLLAVLIRRCGLPLYDYDVFVNVAGGIKVEEPGADLAICLAIASAYFDKPILVKTVAVGEVGLLGEIREVIAQEKRIKEARRMGFTQVISSKEFRFLGEVVKVLTR</sequence>
<dbReference type="GO" id="GO:0003677">
    <property type="term" value="F:DNA binding"/>
    <property type="evidence" value="ECO:0007669"/>
    <property type="project" value="InterPro"/>
</dbReference>
<dbReference type="InterPro" id="IPR014774">
    <property type="entry name" value="KaiC-like_dom"/>
</dbReference>
<dbReference type="PRINTS" id="PR01874">
    <property type="entry name" value="DNAREPAIRADA"/>
</dbReference>
<evidence type="ECO:0000313" key="7">
    <source>
        <dbReference type="EMBL" id="PIZ45694.1"/>
    </source>
</evidence>
<organism evidence="7 8">
    <name type="scientific">Candidatus Woesebacteria bacterium CG_4_10_14_0_2_um_filter_44_9</name>
    <dbReference type="NCBI Taxonomy" id="1975055"/>
    <lineage>
        <taxon>Bacteria</taxon>
        <taxon>Candidatus Woeseibacteriota</taxon>
    </lineage>
</organism>
<evidence type="ECO:0000259" key="6">
    <source>
        <dbReference type="PROSITE" id="PS50819"/>
    </source>
</evidence>
<dbReference type="InterPro" id="IPR041166">
    <property type="entry name" value="Rubredoxin_2"/>
</dbReference>